<comment type="subcellular location">
    <subcellularLocation>
        <location evidence="1">Membrane</location>
        <topology evidence="1">Multi-pass membrane protein</topology>
    </subcellularLocation>
</comment>
<evidence type="ECO:0000259" key="6">
    <source>
        <dbReference type="Pfam" id="PF07298"/>
    </source>
</evidence>
<dbReference type="EMBL" id="JEMG01000001">
    <property type="protein sequence ID" value="EYC49868.1"/>
    <property type="molecule type" value="Genomic_DNA"/>
</dbReference>
<dbReference type="InterPro" id="IPR009915">
    <property type="entry name" value="NnrU_dom"/>
</dbReference>
<dbReference type="GO" id="GO:0016020">
    <property type="term" value="C:membrane"/>
    <property type="evidence" value="ECO:0007669"/>
    <property type="project" value="UniProtKB-SubCell"/>
</dbReference>
<sequence>MTLLIAGLLLFLGVHSIRMLAPAARERWRSRLGAGIWKGLYSLLALLGLALIAWGFDAAREHPVIVWMPSSPGMAMGLRHLAALFTVLAFVLLAAAYVPGNHLKARVGHPMVLGVKTWALAHLLVTGMLAHLVLFGAFLCWAIANYALSRRRDRRAGVTHPPGRWTATVLTVALGLVGWAVFAFGLHGLLIGIKPLA</sequence>
<keyword evidence="2 5" id="KW-0812">Transmembrane</keyword>
<evidence type="ECO:0000256" key="5">
    <source>
        <dbReference type="SAM" id="Phobius"/>
    </source>
</evidence>
<feature type="transmembrane region" description="Helical" evidence="5">
    <location>
        <begin position="118"/>
        <end position="144"/>
    </location>
</feature>
<feature type="domain" description="NnrU" evidence="6">
    <location>
        <begin position="3"/>
        <end position="195"/>
    </location>
</feature>
<feature type="transmembrane region" description="Helical" evidence="5">
    <location>
        <begin position="165"/>
        <end position="193"/>
    </location>
</feature>
<feature type="transmembrane region" description="Helical" evidence="5">
    <location>
        <begin position="39"/>
        <end position="56"/>
    </location>
</feature>
<gene>
    <name evidence="7" type="ORF">AZ34_01460</name>
</gene>
<accession>A0A016XF65</accession>
<protein>
    <submittedName>
        <fullName evidence="7">NnrU family protein</fullName>
    </submittedName>
</protein>
<dbReference type="eggNOG" id="COG4094">
    <property type="taxonomic scope" value="Bacteria"/>
</dbReference>
<evidence type="ECO:0000313" key="8">
    <source>
        <dbReference type="Proteomes" id="UP000023268"/>
    </source>
</evidence>
<organism evidence="7 8">
    <name type="scientific">Hylemonella gracilis str. Niagara R</name>
    <dbReference type="NCBI Taxonomy" id="1458275"/>
    <lineage>
        <taxon>Bacteria</taxon>
        <taxon>Pseudomonadati</taxon>
        <taxon>Pseudomonadota</taxon>
        <taxon>Betaproteobacteria</taxon>
        <taxon>Burkholderiales</taxon>
        <taxon>Comamonadaceae</taxon>
        <taxon>Hylemonella</taxon>
    </lineage>
</organism>
<keyword evidence="4 5" id="KW-0472">Membrane</keyword>
<comment type="caution">
    <text evidence="7">The sequence shown here is derived from an EMBL/GenBank/DDBJ whole genome shotgun (WGS) entry which is preliminary data.</text>
</comment>
<dbReference type="Proteomes" id="UP000023268">
    <property type="component" value="Unassembled WGS sequence"/>
</dbReference>
<name>A0A016XF65_9BURK</name>
<evidence type="ECO:0000256" key="2">
    <source>
        <dbReference type="ARBA" id="ARBA00022692"/>
    </source>
</evidence>
<dbReference type="RefSeq" id="WP_035604003.1">
    <property type="nucleotide sequence ID" value="NZ_JEMG01000001.1"/>
</dbReference>
<evidence type="ECO:0000256" key="3">
    <source>
        <dbReference type="ARBA" id="ARBA00022989"/>
    </source>
</evidence>
<reference evidence="7 8" key="1">
    <citation type="submission" date="2014-02" db="EMBL/GenBank/DDBJ databases">
        <title>Draft Genome of Hylemonella gracilis isolated from the Niagara River.</title>
        <authorList>
            <person name="Pawlowski D.R."/>
            <person name="Koudelka G.B."/>
        </authorList>
    </citation>
    <scope>NUCLEOTIDE SEQUENCE [LARGE SCALE GENOMIC DNA]</scope>
    <source>
        <strain evidence="7 8">Niagara R</strain>
    </source>
</reference>
<dbReference type="STRING" id="1458275.AZ34_01460"/>
<feature type="transmembrane region" description="Helical" evidence="5">
    <location>
        <begin position="77"/>
        <end position="98"/>
    </location>
</feature>
<proteinExistence type="predicted"/>
<evidence type="ECO:0000256" key="4">
    <source>
        <dbReference type="ARBA" id="ARBA00023136"/>
    </source>
</evidence>
<evidence type="ECO:0000313" key="7">
    <source>
        <dbReference type="EMBL" id="EYC49868.1"/>
    </source>
</evidence>
<dbReference type="AlphaFoldDB" id="A0A016XF65"/>
<evidence type="ECO:0000256" key="1">
    <source>
        <dbReference type="ARBA" id="ARBA00004141"/>
    </source>
</evidence>
<keyword evidence="3 5" id="KW-1133">Transmembrane helix</keyword>
<dbReference type="Pfam" id="PF07298">
    <property type="entry name" value="NnrU"/>
    <property type="match status" value="1"/>
</dbReference>
<dbReference type="OrthoDB" id="5293641at2"/>